<sequence length="181" mass="20908">MDELQEWLDNLEEFKLPRWSDLPELDLYRDQLLTLIDKYLGPIWLDDGPIVTTSMVNNYVKNGLLPHPIKKRYTREHLAYLIAITFLKQVVSISEIEEGIELMTKLNGGIDNAFDFFCAKQETALKLINHRTEDQKLSEGNDSSAYLMVEMVTMSFASKWVTKKILMLSDSDGSKEKSKEK</sequence>
<dbReference type="PANTHER" id="PTHR40056">
    <property type="entry name" value="HYPOTHETICAL CYTOSOLIC PROTEIN"/>
    <property type="match status" value="1"/>
</dbReference>
<dbReference type="EMBL" id="AZDZ01000002">
    <property type="protein sequence ID" value="KRK80790.1"/>
    <property type="molecule type" value="Genomic_DNA"/>
</dbReference>
<reference evidence="1 2" key="1">
    <citation type="journal article" date="2015" name="Genome Announc.">
        <title>Expanding the biotechnology potential of lactobacilli through comparative genomics of 213 strains and associated genera.</title>
        <authorList>
            <person name="Sun Z."/>
            <person name="Harris H.M."/>
            <person name="McCann A."/>
            <person name="Guo C."/>
            <person name="Argimon S."/>
            <person name="Zhang W."/>
            <person name="Yang X."/>
            <person name="Jeffery I.B."/>
            <person name="Cooney J.C."/>
            <person name="Kagawa T.F."/>
            <person name="Liu W."/>
            <person name="Song Y."/>
            <person name="Salvetti E."/>
            <person name="Wrobel A."/>
            <person name="Rasinkangas P."/>
            <person name="Parkhill J."/>
            <person name="Rea M.C."/>
            <person name="O'Sullivan O."/>
            <person name="Ritari J."/>
            <person name="Douillard F.P."/>
            <person name="Paul Ross R."/>
            <person name="Yang R."/>
            <person name="Briner A.E."/>
            <person name="Felis G.E."/>
            <person name="de Vos W.M."/>
            <person name="Barrangou R."/>
            <person name="Klaenhammer T.R."/>
            <person name="Caufield P.W."/>
            <person name="Cui Y."/>
            <person name="Zhang H."/>
            <person name="O'Toole P.W."/>
        </authorList>
    </citation>
    <scope>NUCLEOTIDE SEQUENCE [LARGE SCALE GENOMIC DNA]</scope>
    <source>
        <strain evidence="1 2">DSM 19682</strain>
    </source>
</reference>
<name>A0A0R1KAR9_9LACO</name>
<comment type="caution">
    <text evidence="1">The sequence shown here is derived from an EMBL/GenBank/DDBJ whole genome shotgun (WGS) entry which is preliminary data.</text>
</comment>
<dbReference type="Pfam" id="PF08876">
    <property type="entry name" value="DUF1836"/>
    <property type="match status" value="1"/>
</dbReference>
<dbReference type="InterPro" id="IPR014975">
    <property type="entry name" value="DUF1836"/>
</dbReference>
<proteinExistence type="predicted"/>
<evidence type="ECO:0008006" key="3">
    <source>
        <dbReference type="Google" id="ProtNLM"/>
    </source>
</evidence>
<dbReference type="PATRIC" id="fig|1423775.4.peg.949"/>
<keyword evidence="2" id="KW-1185">Reference proteome</keyword>
<dbReference type="OrthoDB" id="3191472at2"/>
<dbReference type="PANTHER" id="PTHR40056:SF1">
    <property type="entry name" value="DUF1836 DOMAIN-CONTAINING PROTEIN"/>
    <property type="match status" value="1"/>
</dbReference>
<dbReference type="RefSeq" id="WP_025024924.1">
    <property type="nucleotide sequence ID" value="NZ_AZDZ01000002.1"/>
</dbReference>
<dbReference type="STRING" id="1423775.FD03_GL000922"/>
<dbReference type="eggNOG" id="COG0789">
    <property type="taxonomic scope" value="Bacteria"/>
</dbReference>
<evidence type="ECO:0000313" key="2">
    <source>
        <dbReference type="Proteomes" id="UP000051248"/>
    </source>
</evidence>
<evidence type="ECO:0000313" key="1">
    <source>
        <dbReference type="EMBL" id="KRK80790.1"/>
    </source>
</evidence>
<organism evidence="1 2">
    <name type="scientific">Companilactobacillus nodensis DSM 19682 = JCM 14932 = NBRC 107160</name>
    <dbReference type="NCBI Taxonomy" id="1423775"/>
    <lineage>
        <taxon>Bacteria</taxon>
        <taxon>Bacillati</taxon>
        <taxon>Bacillota</taxon>
        <taxon>Bacilli</taxon>
        <taxon>Lactobacillales</taxon>
        <taxon>Lactobacillaceae</taxon>
        <taxon>Companilactobacillus</taxon>
    </lineage>
</organism>
<protein>
    <recommendedName>
        <fullName evidence="3">BS ykrK family protein</fullName>
    </recommendedName>
</protein>
<gene>
    <name evidence="1" type="ORF">FD03_GL000922</name>
</gene>
<accession>A0A0R1KAR9</accession>
<dbReference type="Proteomes" id="UP000051248">
    <property type="component" value="Unassembled WGS sequence"/>
</dbReference>
<dbReference type="AlphaFoldDB" id="A0A0R1KAR9"/>